<dbReference type="VEuPathDB" id="FungiDB:RhiirFUN_007889"/>
<gene>
    <name evidence="2" type="ORF">GLOINDRAFT_11533</name>
</gene>
<name>U9SQY8_RHIID</name>
<dbReference type="AlphaFoldDB" id="U9SQY8"/>
<sequence length="296" mass="32676">MIHDPPKFSLTVELNKSPPSILVCLIHNGPTLVTAKYYTNFNNYINKVELPDDLVGDFSDLIGSNGKCRFFNGTSSSSSKLRGNAGGFYVLGFGQDENASGISSIVGDSDRGAFVFIGFLFFNGVGGLFQYAETHHKALNGSSYRNFQLSSVGTFGFIDYSRPAAAYDVGIIAPENIVAQVENPSLTIAVLLTNIGGYLGIWGIFGFLFGEKKVDPFGFMSRFIFIKQDRKKLFEELEKINGERSTKLNISKEEEKGSDSVTKTSKISNQTEFKNLLAKYYVETDFYEHAVETPDV</sequence>
<dbReference type="HOGENOM" id="CLU_061630_1_0_1"/>
<dbReference type="EMBL" id="KI299576">
    <property type="protein sequence ID" value="ERZ97486.1"/>
    <property type="molecule type" value="Genomic_DNA"/>
</dbReference>
<accession>U9SQY8</accession>
<reference evidence="2" key="1">
    <citation type="submission" date="2013-07" db="EMBL/GenBank/DDBJ databases">
        <title>The genome of an arbuscular mycorrhizal fungus provides insights into the evolution of the oldest plant symbiosis.</title>
        <authorList>
            <consortium name="DOE Joint Genome Institute"/>
            <person name="Tisserant E."/>
            <person name="Malbreil M."/>
            <person name="Kuo A."/>
            <person name="Kohler A."/>
            <person name="Symeonidi A."/>
            <person name="Balestrini R."/>
            <person name="Charron P."/>
            <person name="Duensing N."/>
            <person name="Frei-dit-Frey N."/>
            <person name="Gianinazzi-Pearson V."/>
            <person name="Gilbert B."/>
            <person name="Handa Y."/>
            <person name="Hijri M."/>
            <person name="Kaul R."/>
            <person name="Kawaguchi M."/>
            <person name="Krajinski F."/>
            <person name="Lammers P."/>
            <person name="Lapierre D."/>
            <person name="Masclaux F.G."/>
            <person name="Murat C."/>
            <person name="Morin E."/>
            <person name="Ndikumana S."/>
            <person name="Pagni M."/>
            <person name="Petitpierre D."/>
            <person name="Requena N."/>
            <person name="Rosikiewicz P."/>
            <person name="Riley R."/>
            <person name="Saito K."/>
            <person name="San Clemente H."/>
            <person name="Shapiro H."/>
            <person name="van Tuinen D."/>
            <person name="Becard G."/>
            <person name="Bonfante P."/>
            <person name="Paszkowski U."/>
            <person name="Shachar-Hill Y."/>
            <person name="Young J.P."/>
            <person name="Sanders I.R."/>
            <person name="Henrissat B."/>
            <person name="Rensing S.A."/>
            <person name="Grigoriev I.V."/>
            <person name="Corradi N."/>
            <person name="Roux C."/>
            <person name="Martin F."/>
        </authorList>
    </citation>
    <scope>NUCLEOTIDE SEQUENCE</scope>
    <source>
        <strain evidence="2">DAOM 197198</strain>
    </source>
</reference>
<proteinExistence type="predicted"/>
<feature type="transmembrane region" description="Helical" evidence="1">
    <location>
        <begin position="188"/>
        <end position="210"/>
    </location>
</feature>
<evidence type="ECO:0000256" key="1">
    <source>
        <dbReference type="SAM" id="Phobius"/>
    </source>
</evidence>
<keyword evidence="1" id="KW-0472">Membrane</keyword>
<protein>
    <submittedName>
        <fullName evidence="2">Uncharacterized protein</fullName>
    </submittedName>
</protein>
<keyword evidence="1" id="KW-0812">Transmembrane</keyword>
<keyword evidence="1" id="KW-1133">Transmembrane helix</keyword>
<evidence type="ECO:0000313" key="2">
    <source>
        <dbReference type="EMBL" id="ERZ97486.1"/>
    </source>
</evidence>
<organism evidence="2">
    <name type="scientific">Rhizophagus irregularis (strain DAOM 181602 / DAOM 197198 / MUCL 43194)</name>
    <name type="common">Arbuscular mycorrhizal fungus</name>
    <name type="synonym">Glomus intraradices</name>
    <dbReference type="NCBI Taxonomy" id="747089"/>
    <lineage>
        <taxon>Eukaryota</taxon>
        <taxon>Fungi</taxon>
        <taxon>Fungi incertae sedis</taxon>
        <taxon>Mucoromycota</taxon>
        <taxon>Glomeromycotina</taxon>
        <taxon>Glomeromycetes</taxon>
        <taxon>Glomerales</taxon>
        <taxon>Glomeraceae</taxon>
        <taxon>Rhizophagus</taxon>
    </lineage>
</organism>
<feature type="transmembrane region" description="Helical" evidence="1">
    <location>
        <begin position="113"/>
        <end position="132"/>
    </location>
</feature>